<gene>
    <name evidence="1" type="ORF">Bca52824_019958</name>
</gene>
<protein>
    <recommendedName>
        <fullName evidence="3">F-box domain-containing protein</fullName>
    </recommendedName>
</protein>
<dbReference type="EMBL" id="JAAMPC010000004">
    <property type="protein sequence ID" value="KAG2316836.1"/>
    <property type="molecule type" value="Genomic_DNA"/>
</dbReference>
<name>A0A8X7VSQ4_BRACI</name>
<keyword evidence="2" id="KW-1185">Reference proteome</keyword>
<proteinExistence type="predicted"/>
<comment type="caution">
    <text evidence="1">The sequence shown here is derived from an EMBL/GenBank/DDBJ whole genome shotgun (WGS) entry which is preliminary data.</text>
</comment>
<evidence type="ECO:0008006" key="3">
    <source>
        <dbReference type="Google" id="ProtNLM"/>
    </source>
</evidence>
<accession>A0A8X7VSQ4</accession>
<sequence>MTAEAKRLKGSQRNEERKREYYPISRSSGSFVSTSLYFVKSVFAFLVARVTQRLRPTGQRLRGSVNIPLDLVLEILTKLPAKSGEVLMRLKQWSSIIISRSVCTSSSITIRLNHSSSSRQLTIR</sequence>
<dbReference type="Proteomes" id="UP000886595">
    <property type="component" value="Unassembled WGS sequence"/>
</dbReference>
<dbReference type="AlphaFoldDB" id="A0A8X7VSQ4"/>
<reference evidence="1 2" key="1">
    <citation type="submission" date="2020-02" db="EMBL/GenBank/DDBJ databases">
        <authorList>
            <person name="Ma Q."/>
            <person name="Huang Y."/>
            <person name="Song X."/>
            <person name="Pei D."/>
        </authorList>
    </citation>
    <scope>NUCLEOTIDE SEQUENCE [LARGE SCALE GENOMIC DNA]</scope>
    <source>
        <strain evidence="1">Sxm20200214</strain>
        <tissue evidence="1">Leaf</tissue>
    </source>
</reference>
<evidence type="ECO:0000313" key="1">
    <source>
        <dbReference type="EMBL" id="KAG2316836.1"/>
    </source>
</evidence>
<evidence type="ECO:0000313" key="2">
    <source>
        <dbReference type="Proteomes" id="UP000886595"/>
    </source>
</evidence>
<organism evidence="1 2">
    <name type="scientific">Brassica carinata</name>
    <name type="common">Ethiopian mustard</name>
    <name type="synonym">Abyssinian cabbage</name>
    <dbReference type="NCBI Taxonomy" id="52824"/>
    <lineage>
        <taxon>Eukaryota</taxon>
        <taxon>Viridiplantae</taxon>
        <taxon>Streptophyta</taxon>
        <taxon>Embryophyta</taxon>
        <taxon>Tracheophyta</taxon>
        <taxon>Spermatophyta</taxon>
        <taxon>Magnoliopsida</taxon>
        <taxon>eudicotyledons</taxon>
        <taxon>Gunneridae</taxon>
        <taxon>Pentapetalae</taxon>
        <taxon>rosids</taxon>
        <taxon>malvids</taxon>
        <taxon>Brassicales</taxon>
        <taxon>Brassicaceae</taxon>
        <taxon>Brassiceae</taxon>
        <taxon>Brassica</taxon>
    </lineage>
</organism>